<evidence type="ECO:0000256" key="2">
    <source>
        <dbReference type="SAM" id="SignalP"/>
    </source>
</evidence>
<organism evidence="3 4">
    <name type="scientific">Thiocapsa roseopersicina</name>
    <dbReference type="NCBI Taxonomy" id="1058"/>
    <lineage>
        <taxon>Bacteria</taxon>
        <taxon>Pseudomonadati</taxon>
        <taxon>Pseudomonadota</taxon>
        <taxon>Gammaproteobacteria</taxon>
        <taxon>Chromatiales</taxon>
        <taxon>Chromatiaceae</taxon>
        <taxon>Thiocapsa</taxon>
    </lineage>
</organism>
<reference evidence="4" key="1">
    <citation type="submission" date="2016-10" db="EMBL/GenBank/DDBJ databases">
        <authorList>
            <person name="Varghese N."/>
            <person name="Submissions S."/>
        </authorList>
    </citation>
    <scope>NUCLEOTIDE SEQUENCE [LARGE SCALE GENOMIC DNA]</scope>
    <source>
        <strain evidence="4">DSM 217</strain>
    </source>
</reference>
<evidence type="ECO:0000313" key="4">
    <source>
        <dbReference type="Proteomes" id="UP000198816"/>
    </source>
</evidence>
<feature type="region of interest" description="Disordered" evidence="1">
    <location>
        <begin position="126"/>
        <end position="167"/>
    </location>
</feature>
<feature type="signal peptide" evidence="2">
    <location>
        <begin position="1"/>
        <end position="24"/>
    </location>
</feature>
<sequence length="225" mass="24095">MRMIQGCLATIMVALSLVFGPTQAAEPEGSSTPAVLAPIAEASAPAETPEQERRRALVDAHGAEITDAILAGTVLKAMTMEQVMLTRGAPARIEVIPPDSALWHYPDGEVAFADGKASYVGLQGPLVGDTPDGQADRRPTLTPLEDQPVADAHSGRDTASVNTPDDGFLALRSEPSIRRGKRLLKIPHNTVLTLAECVTSKADGRWCRTGFQGEVGWVFERYLIR</sequence>
<dbReference type="Gene3D" id="2.30.30.40">
    <property type="entry name" value="SH3 Domains"/>
    <property type="match status" value="1"/>
</dbReference>
<keyword evidence="2" id="KW-0732">Signal</keyword>
<name>A0A1H3BUL7_THIRO</name>
<dbReference type="AlphaFoldDB" id="A0A1H3BUL7"/>
<protein>
    <recommendedName>
        <fullName evidence="5">SH3 domain-containing protein</fullName>
    </recommendedName>
</protein>
<dbReference type="OrthoDB" id="5773074at2"/>
<proteinExistence type="predicted"/>
<dbReference type="Proteomes" id="UP000198816">
    <property type="component" value="Unassembled WGS sequence"/>
</dbReference>
<evidence type="ECO:0000256" key="1">
    <source>
        <dbReference type="SAM" id="MobiDB-lite"/>
    </source>
</evidence>
<evidence type="ECO:0008006" key="5">
    <source>
        <dbReference type="Google" id="ProtNLM"/>
    </source>
</evidence>
<keyword evidence="4" id="KW-1185">Reference proteome</keyword>
<feature type="chain" id="PRO_5011552832" description="SH3 domain-containing protein" evidence="2">
    <location>
        <begin position="25"/>
        <end position="225"/>
    </location>
</feature>
<evidence type="ECO:0000313" key="3">
    <source>
        <dbReference type="EMBL" id="SDX45593.1"/>
    </source>
</evidence>
<accession>A0A1H3BUL7</accession>
<dbReference type="EMBL" id="FNNZ01000027">
    <property type="protein sequence ID" value="SDX45593.1"/>
    <property type="molecule type" value="Genomic_DNA"/>
</dbReference>
<dbReference type="RefSeq" id="WP_139191989.1">
    <property type="nucleotide sequence ID" value="NZ_FNNZ01000027.1"/>
</dbReference>
<gene>
    <name evidence="3" type="ORF">SAMN05421783_12727</name>
</gene>
<dbReference type="STRING" id="1058.SAMN05421783_12727"/>